<dbReference type="Gene3D" id="3.30.1950.10">
    <property type="entry name" value="wza like domain"/>
    <property type="match status" value="1"/>
</dbReference>
<organism evidence="17 18">
    <name type="scientific">Bradyrhizobium symbiodeficiens</name>
    <dbReference type="NCBI Taxonomy" id="1404367"/>
    <lineage>
        <taxon>Bacteria</taxon>
        <taxon>Pseudomonadati</taxon>
        <taxon>Pseudomonadota</taxon>
        <taxon>Alphaproteobacteria</taxon>
        <taxon>Hyphomicrobiales</taxon>
        <taxon>Nitrobacteraceae</taxon>
        <taxon>Bradyrhizobium</taxon>
    </lineage>
</organism>
<evidence type="ECO:0000256" key="3">
    <source>
        <dbReference type="ARBA" id="ARBA00022448"/>
    </source>
</evidence>
<dbReference type="GO" id="GO:0015159">
    <property type="term" value="F:polysaccharide transmembrane transporter activity"/>
    <property type="evidence" value="ECO:0007669"/>
    <property type="project" value="InterPro"/>
</dbReference>
<evidence type="ECO:0000259" key="15">
    <source>
        <dbReference type="Pfam" id="PF02563"/>
    </source>
</evidence>
<keyword evidence="5" id="KW-0762">Sugar transport</keyword>
<evidence type="ECO:0000256" key="8">
    <source>
        <dbReference type="ARBA" id="ARBA00023047"/>
    </source>
</evidence>
<keyword evidence="13" id="KW-0998">Cell outer membrane</keyword>
<keyword evidence="11" id="KW-0472">Membrane</keyword>
<gene>
    <name evidence="17" type="ORF">HAV00_04445</name>
</gene>
<feature type="domain" description="Polysaccharide export protein N-terminal" evidence="15">
    <location>
        <begin position="119"/>
        <end position="208"/>
    </location>
</feature>
<dbReference type="EMBL" id="CP050066">
    <property type="protein sequence ID" value="QIP10791.2"/>
    <property type="molecule type" value="Genomic_DNA"/>
</dbReference>
<dbReference type="GO" id="GO:0015288">
    <property type="term" value="F:porin activity"/>
    <property type="evidence" value="ECO:0007669"/>
    <property type="project" value="UniProtKB-KW"/>
</dbReference>
<evidence type="ECO:0000313" key="18">
    <source>
        <dbReference type="Proteomes" id="UP000500895"/>
    </source>
</evidence>
<keyword evidence="7" id="KW-0732">Signal</keyword>
<dbReference type="InterPro" id="IPR054765">
    <property type="entry name" value="SLBB_dom"/>
</dbReference>
<reference evidence="17 18" key="1">
    <citation type="journal article" date="2020" name="Int. J. Syst. Evol. Microbiol.">
        <title>Description and complete genome sequences of Bradyrhizobium symbiodeficiens sp. nov., a non-symbiotic bacterium associated with legumes native to Canada.</title>
        <authorList>
            <person name="Bromfield E.S.P."/>
            <person name="Cloutier S."/>
            <person name="Nguyen H.D.T."/>
        </authorList>
    </citation>
    <scope>NUCLEOTIDE SEQUENCE [LARGE SCALE GENOMIC DNA]</scope>
    <source>
        <strain evidence="17 18">101S1MB</strain>
    </source>
</reference>
<comment type="similarity">
    <text evidence="2">Belongs to the BexD/CtrA/VexA family.</text>
</comment>
<dbReference type="PANTHER" id="PTHR33619:SF3">
    <property type="entry name" value="POLYSACCHARIDE EXPORT PROTEIN GFCE-RELATED"/>
    <property type="match status" value="1"/>
</dbReference>
<evidence type="ECO:0000259" key="16">
    <source>
        <dbReference type="Pfam" id="PF22461"/>
    </source>
</evidence>
<dbReference type="PANTHER" id="PTHR33619">
    <property type="entry name" value="POLYSACCHARIDE EXPORT PROTEIN GFCE-RELATED"/>
    <property type="match status" value="1"/>
</dbReference>
<dbReference type="Proteomes" id="UP000500895">
    <property type="component" value="Chromosome"/>
</dbReference>
<keyword evidence="9" id="KW-0406">Ion transport</keyword>
<feature type="domain" description="SLBB" evidence="16">
    <location>
        <begin position="215"/>
        <end position="292"/>
    </location>
</feature>
<name>A0A6G9AEC3_9BRAD</name>
<protein>
    <submittedName>
        <fullName evidence="17">Polysaccharide biosynthesis/export family protein</fullName>
    </submittedName>
</protein>
<evidence type="ECO:0000256" key="11">
    <source>
        <dbReference type="ARBA" id="ARBA00023136"/>
    </source>
</evidence>
<dbReference type="Pfam" id="PF02563">
    <property type="entry name" value="Poly_export"/>
    <property type="match status" value="1"/>
</dbReference>
<dbReference type="AlphaFoldDB" id="A0A6G9AEC3"/>
<dbReference type="InterPro" id="IPR049712">
    <property type="entry name" value="Poly_export"/>
</dbReference>
<dbReference type="GO" id="GO:0046930">
    <property type="term" value="C:pore complex"/>
    <property type="evidence" value="ECO:0007669"/>
    <property type="project" value="UniProtKB-KW"/>
</dbReference>
<evidence type="ECO:0000256" key="10">
    <source>
        <dbReference type="ARBA" id="ARBA00023114"/>
    </source>
</evidence>
<evidence type="ECO:0000256" key="5">
    <source>
        <dbReference type="ARBA" id="ARBA00022597"/>
    </source>
</evidence>
<evidence type="ECO:0000256" key="7">
    <source>
        <dbReference type="ARBA" id="ARBA00022729"/>
    </source>
</evidence>
<dbReference type="Pfam" id="PF22461">
    <property type="entry name" value="SLBB_2"/>
    <property type="match status" value="1"/>
</dbReference>
<dbReference type="InterPro" id="IPR003715">
    <property type="entry name" value="Poly_export_N"/>
</dbReference>
<evidence type="ECO:0000313" key="17">
    <source>
        <dbReference type="EMBL" id="QIP10791.2"/>
    </source>
</evidence>
<keyword evidence="14" id="KW-0449">Lipoprotein</keyword>
<evidence type="ECO:0000256" key="13">
    <source>
        <dbReference type="ARBA" id="ARBA00023237"/>
    </source>
</evidence>
<dbReference type="GO" id="GO:0009279">
    <property type="term" value="C:cell outer membrane"/>
    <property type="evidence" value="ECO:0007669"/>
    <property type="project" value="UniProtKB-SubCell"/>
</dbReference>
<evidence type="ECO:0000256" key="4">
    <source>
        <dbReference type="ARBA" id="ARBA00022452"/>
    </source>
</evidence>
<sequence>MHIWRTVCRLREQHSGIACSEAYLAITIQRMDGARIMSIWKFARIAFPLAAIALGGCTWVPGSGPYGHQVKMNADAIAPETDSKLQYAVVKLTPETVSALARFEPRGLSGAFPDKYVPPAKIKFGVGDVVSVTIFEAAAGGLFIPTEAGVRPGNFVTIPDQTVDNDGNISVPYAGLVKASGRYNGEIQQDIVNRIKNRAIEPQVVVSLSQQRTSLISVFGEVNTPNRFPAAAYGAQDRVTDAITRAGGIKGQGFETWVMLQRGNKRATVPFANLIYEASNNIYVQPGDRIYVYREQQKFLAFGATGTQGEFNFDAWRINLAEAVGKAGGLVDNQADPGSVFLYRLEPRELAVQLGVDVSKFTGELIPVIFSTSFRAPGGYFLATNVQMRNQDVVFVANAESVDVRKFTASIDSIMNTVNNGMILTNNGYALYNTVRTGTGAFQ</sequence>
<evidence type="ECO:0000256" key="6">
    <source>
        <dbReference type="ARBA" id="ARBA00022692"/>
    </source>
</evidence>
<keyword evidence="12" id="KW-0564">Palmitate</keyword>
<evidence type="ECO:0000256" key="1">
    <source>
        <dbReference type="ARBA" id="ARBA00004571"/>
    </source>
</evidence>
<dbReference type="Gene3D" id="3.10.560.10">
    <property type="entry name" value="Outer membrane lipoprotein wza domain like"/>
    <property type="match status" value="2"/>
</dbReference>
<keyword evidence="3" id="KW-0813">Transport</keyword>
<keyword evidence="8" id="KW-0625">Polysaccharide transport</keyword>
<comment type="subcellular location">
    <subcellularLocation>
        <location evidence="1">Cell outer membrane</location>
        <topology evidence="1">Multi-pass membrane protein</topology>
    </subcellularLocation>
</comment>
<keyword evidence="10" id="KW-0626">Porin</keyword>
<evidence type="ECO:0000256" key="14">
    <source>
        <dbReference type="ARBA" id="ARBA00023288"/>
    </source>
</evidence>
<evidence type="ECO:0000256" key="2">
    <source>
        <dbReference type="ARBA" id="ARBA00009450"/>
    </source>
</evidence>
<keyword evidence="6" id="KW-0812">Transmembrane</keyword>
<keyword evidence="4" id="KW-1134">Transmembrane beta strand</keyword>
<evidence type="ECO:0000256" key="12">
    <source>
        <dbReference type="ARBA" id="ARBA00023139"/>
    </source>
</evidence>
<proteinExistence type="inferred from homology"/>
<evidence type="ECO:0000256" key="9">
    <source>
        <dbReference type="ARBA" id="ARBA00023065"/>
    </source>
</evidence>
<accession>A0A6G9AEC3</accession>
<dbReference type="GO" id="GO:0006811">
    <property type="term" value="P:monoatomic ion transport"/>
    <property type="evidence" value="ECO:0007669"/>
    <property type="project" value="UniProtKB-KW"/>
</dbReference>